<dbReference type="Pfam" id="PF00561">
    <property type="entry name" value="Abhydrolase_1"/>
    <property type="match status" value="1"/>
</dbReference>
<feature type="region of interest" description="Disordered" evidence="2">
    <location>
        <begin position="598"/>
        <end position="632"/>
    </location>
</feature>
<dbReference type="SUPFAM" id="SSF53474">
    <property type="entry name" value="alpha/beta-Hydrolases"/>
    <property type="match status" value="1"/>
</dbReference>
<dbReference type="AlphaFoldDB" id="A0A316V0A1"/>
<dbReference type="Proteomes" id="UP000245884">
    <property type="component" value="Unassembled WGS sequence"/>
</dbReference>
<dbReference type="InterPro" id="IPR000073">
    <property type="entry name" value="AB_hydrolase_1"/>
</dbReference>
<dbReference type="PANTHER" id="PTHR10794">
    <property type="entry name" value="ABHYDROLASE DOMAIN-CONTAINING PROTEIN"/>
    <property type="match status" value="1"/>
</dbReference>
<feature type="compositionally biased region" description="Basic and acidic residues" evidence="2">
    <location>
        <begin position="607"/>
        <end position="622"/>
    </location>
</feature>
<sequence>MSGFVTAVPVAVGRSVLAPLSLLPSRYQATDVRVGQEASESSPSPSSEKVPPQFTREPLTELLKSVSSLNSYAPHPLIPFGHLQTIYSAVADTVNVDVVHYKRHVLLLPDGGTVAVDISPPEWDDPSSPEEQNRPTVVLNHGLTGGCHETYVRHVIPPLIESGYRCAVVNFRGCGQTPVTSPQMYSAAKTDDLRTGLLWMLQRWKQTEFALIGFSLGANVVAKYLGEEGDSTPVRGGLVLATPFDLKMGSDSLEGSKLYDHKMAGNLAQRIGTAAGALSLDPKLRAPLRRLLDPQGYAKAHPDEVAQRKVKPGSLKWVDDSITRFAGGYSKPYGTFPFDSADDYYNANGSIHFLHNVARPLLCINSDDDPIVPYHILEATWEASKSNPNVALAATRGGGHLGWWEAKGLKGAKKPTRWLGPVAKQWVEQVFQSPIRSGDAEGYKTRNNPWLQGDVETVEEVQYELLSEDEVLDFDFEGGAEAAKAADEADAKLKAELPAILPEVNAEQDGDAAAPTVQDSMARPRHAWLLTPLLSQDVAPLLHPTHHPKFTALKQPSERSLITTGTMYRCRSRPHVGFMELDADSRVAGCGLTFQGGKAIPGQSTDTKGDRIDAKGKKEGWRRGKKSTMGGL</sequence>
<dbReference type="EMBL" id="KZ819663">
    <property type="protein sequence ID" value="PWN29603.1"/>
    <property type="molecule type" value="Genomic_DNA"/>
</dbReference>
<feature type="compositionally biased region" description="Low complexity" evidence="2">
    <location>
        <begin position="39"/>
        <end position="48"/>
    </location>
</feature>
<dbReference type="GeneID" id="37027302"/>
<dbReference type="GO" id="GO:0051792">
    <property type="term" value="P:medium-chain fatty acid biosynthetic process"/>
    <property type="evidence" value="ECO:0007669"/>
    <property type="project" value="TreeGrafter"/>
</dbReference>
<keyword evidence="5" id="KW-1185">Reference proteome</keyword>
<dbReference type="InterPro" id="IPR050960">
    <property type="entry name" value="AB_hydrolase_4_sf"/>
</dbReference>
<evidence type="ECO:0000313" key="5">
    <source>
        <dbReference type="Proteomes" id="UP000245884"/>
    </source>
</evidence>
<dbReference type="PANTHER" id="PTHR10794:SF63">
    <property type="entry name" value="ALPHA_BETA HYDROLASE 1, ISOFORM A"/>
    <property type="match status" value="1"/>
</dbReference>
<dbReference type="GO" id="GO:0047372">
    <property type="term" value="F:monoacylglycerol lipase activity"/>
    <property type="evidence" value="ECO:0007669"/>
    <property type="project" value="TreeGrafter"/>
</dbReference>
<feature type="domain" description="AB hydrolase-1" evidence="3">
    <location>
        <begin position="135"/>
        <end position="405"/>
    </location>
</feature>
<accession>A0A316V0A1</accession>
<protein>
    <submittedName>
        <fullName evidence="4">Alpha/beta-hydrolase</fullName>
    </submittedName>
</protein>
<evidence type="ECO:0000313" key="4">
    <source>
        <dbReference type="EMBL" id="PWN29603.1"/>
    </source>
</evidence>
<evidence type="ECO:0000259" key="3">
    <source>
        <dbReference type="Pfam" id="PF00561"/>
    </source>
</evidence>
<organism evidence="4 5">
    <name type="scientific">Jaminaea rosea</name>
    <dbReference type="NCBI Taxonomy" id="1569628"/>
    <lineage>
        <taxon>Eukaryota</taxon>
        <taxon>Fungi</taxon>
        <taxon>Dikarya</taxon>
        <taxon>Basidiomycota</taxon>
        <taxon>Ustilaginomycotina</taxon>
        <taxon>Exobasidiomycetes</taxon>
        <taxon>Microstromatales</taxon>
        <taxon>Microstromatales incertae sedis</taxon>
        <taxon>Jaminaea</taxon>
    </lineage>
</organism>
<evidence type="ECO:0000256" key="2">
    <source>
        <dbReference type="SAM" id="MobiDB-lite"/>
    </source>
</evidence>
<dbReference type="RefSeq" id="XP_025364215.1">
    <property type="nucleotide sequence ID" value="XM_025505479.1"/>
</dbReference>
<dbReference type="InterPro" id="IPR029058">
    <property type="entry name" value="AB_hydrolase_fold"/>
</dbReference>
<dbReference type="Gene3D" id="3.40.50.1820">
    <property type="entry name" value="alpha/beta hydrolase"/>
    <property type="match status" value="1"/>
</dbReference>
<gene>
    <name evidence="4" type="ORF">BDZ90DRAFT_230467</name>
</gene>
<reference evidence="4 5" key="1">
    <citation type="journal article" date="2018" name="Mol. Biol. Evol.">
        <title>Broad Genomic Sampling Reveals a Smut Pathogenic Ancestry of the Fungal Clade Ustilaginomycotina.</title>
        <authorList>
            <person name="Kijpornyongpan T."/>
            <person name="Mondo S.J."/>
            <person name="Barry K."/>
            <person name="Sandor L."/>
            <person name="Lee J."/>
            <person name="Lipzen A."/>
            <person name="Pangilinan J."/>
            <person name="LaButti K."/>
            <person name="Hainaut M."/>
            <person name="Henrissat B."/>
            <person name="Grigoriev I.V."/>
            <person name="Spatafora J.W."/>
            <person name="Aime M.C."/>
        </authorList>
    </citation>
    <scope>NUCLEOTIDE SEQUENCE [LARGE SCALE GENOMIC DNA]</scope>
    <source>
        <strain evidence="4 5">MCA 5214</strain>
    </source>
</reference>
<keyword evidence="4" id="KW-0378">Hydrolase</keyword>
<name>A0A316V0A1_9BASI</name>
<dbReference type="STRING" id="1569628.A0A316V0A1"/>
<proteinExistence type="inferred from homology"/>
<dbReference type="OrthoDB" id="5954035at2759"/>
<dbReference type="GO" id="GO:0051793">
    <property type="term" value="P:medium-chain fatty acid catabolic process"/>
    <property type="evidence" value="ECO:0007669"/>
    <property type="project" value="TreeGrafter"/>
</dbReference>
<evidence type="ECO:0000256" key="1">
    <source>
        <dbReference type="ARBA" id="ARBA00010884"/>
    </source>
</evidence>
<comment type="similarity">
    <text evidence="1">Belongs to the AB hydrolase superfamily. AB hydrolase 4 family.</text>
</comment>
<dbReference type="GO" id="GO:0008126">
    <property type="term" value="F:acetylesterase activity"/>
    <property type="evidence" value="ECO:0007669"/>
    <property type="project" value="TreeGrafter"/>
</dbReference>
<feature type="region of interest" description="Disordered" evidence="2">
    <location>
        <begin position="33"/>
        <end position="54"/>
    </location>
</feature>